<dbReference type="InterPro" id="IPR016446">
    <property type="entry name" value="Flavin_OxRdtase_Frp"/>
</dbReference>
<accession>A0A5B9D8P8</accession>
<evidence type="ECO:0000256" key="3">
    <source>
        <dbReference type="ARBA" id="ARBA00022643"/>
    </source>
</evidence>
<protein>
    <submittedName>
        <fullName evidence="6">Nitroreductase family protein</fullName>
    </submittedName>
</protein>
<proteinExistence type="inferred from homology"/>
<dbReference type="PANTHER" id="PTHR43425:SF2">
    <property type="entry name" value="OXYGEN-INSENSITIVE NADPH NITROREDUCTASE"/>
    <property type="match status" value="1"/>
</dbReference>
<keyword evidence="3" id="KW-0288">FMN</keyword>
<evidence type="ECO:0000259" key="5">
    <source>
        <dbReference type="Pfam" id="PF00881"/>
    </source>
</evidence>
<dbReference type="PIRSF" id="PIRSF005426">
    <property type="entry name" value="Frp"/>
    <property type="match status" value="1"/>
</dbReference>
<dbReference type="InterPro" id="IPR029479">
    <property type="entry name" value="Nitroreductase"/>
</dbReference>
<sequence>MNETIKILNKRRSVRAWETTPITEHHLKTIIHATMRAPTAGNQMLYTILQVDDQKKKDKLAKTCDNQPWIAKAPLILIFLSDMQRWYDFYASCGVKELCEKQNLTYRTPKESDLMISSCDALIAAQNAVIAAESLGIGSCYIGDIMENIEIHREMFNLPKWVFPITMLCFGYPKSKIENPKLTPRFDEKYVYYHDEYKRLEKEDFDEMFKKKIEAFNNMEKKPSGVDNFGQQFYTYKTGADFSVEMERSVKKAIKDWNEAKS</sequence>
<dbReference type="PANTHER" id="PTHR43425">
    <property type="entry name" value="OXYGEN-INSENSITIVE NADPH NITROREDUCTASE"/>
    <property type="match status" value="1"/>
</dbReference>
<evidence type="ECO:0000256" key="1">
    <source>
        <dbReference type="ARBA" id="ARBA00008366"/>
    </source>
</evidence>
<name>A0A5B9D8P8_9ARCH</name>
<organism evidence="6 7">
    <name type="scientific">Promethearchaeum syntrophicum</name>
    <dbReference type="NCBI Taxonomy" id="2594042"/>
    <lineage>
        <taxon>Archaea</taxon>
        <taxon>Promethearchaeati</taxon>
        <taxon>Promethearchaeota</taxon>
        <taxon>Promethearchaeia</taxon>
        <taxon>Promethearchaeales</taxon>
        <taxon>Promethearchaeaceae</taxon>
        <taxon>Promethearchaeum</taxon>
    </lineage>
</organism>
<evidence type="ECO:0000256" key="2">
    <source>
        <dbReference type="ARBA" id="ARBA00022630"/>
    </source>
</evidence>
<dbReference type="GeneID" id="41329337"/>
<dbReference type="Proteomes" id="UP000321408">
    <property type="component" value="Chromosome"/>
</dbReference>
<feature type="domain" description="Nitroreductase" evidence="5">
    <location>
        <begin position="9"/>
        <end position="172"/>
    </location>
</feature>
<dbReference type="EMBL" id="CP042905">
    <property type="protein sequence ID" value="QEE15519.1"/>
    <property type="molecule type" value="Genomic_DNA"/>
</dbReference>
<dbReference type="Gene3D" id="3.40.109.10">
    <property type="entry name" value="NADH Oxidase"/>
    <property type="match status" value="1"/>
</dbReference>
<dbReference type="AlphaFoldDB" id="A0A5B9D8P8"/>
<dbReference type="RefSeq" id="WP_147662425.1">
    <property type="nucleotide sequence ID" value="NZ_CP042905.2"/>
</dbReference>
<evidence type="ECO:0000256" key="4">
    <source>
        <dbReference type="ARBA" id="ARBA00023002"/>
    </source>
</evidence>
<keyword evidence="4" id="KW-0560">Oxidoreductase</keyword>
<reference evidence="6 7" key="1">
    <citation type="journal article" date="2020" name="Nature">
        <title>Isolation of an archaeon at the prokaryote-eukaryote interface.</title>
        <authorList>
            <person name="Imachi H."/>
            <person name="Nobu M.K."/>
            <person name="Nakahara N."/>
            <person name="Morono Y."/>
            <person name="Ogawara M."/>
            <person name="Takaki Y."/>
            <person name="Takano Y."/>
            <person name="Uematsu K."/>
            <person name="Ikuta T."/>
            <person name="Ito M."/>
            <person name="Matsui Y."/>
            <person name="Miyazaki M."/>
            <person name="Murata K."/>
            <person name="Saito Y."/>
            <person name="Sakai S."/>
            <person name="Song C."/>
            <person name="Tasumi E."/>
            <person name="Yamanaka Y."/>
            <person name="Yamaguchi T."/>
            <person name="Kamagata Y."/>
            <person name="Tamaki H."/>
            <person name="Takai K."/>
        </authorList>
    </citation>
    <scope>NUCLEOTIDE SEQUENCE [LARGE SCALE GENOMIC DNA]</scope>
    <source>
        <strain evidence="6 7">MK-D1</strain>
    </source>
</reference>
<evidence type="ECO:0000313" key="7">
    <source>
        <dbReference type="Proteomes" id="UP000321408"/>
    </source>
</evidence>
<reference evidence="6 7" key="2">
    <citation type="journal article" date="2024" name="Int. J. Syst. Evol. Microbiol.">
        <title>Promethearchaeum syntrophicum gen. nov., sp. nov., an anaerobic, obligately syntrophic archaeon, the first isolate of the lineage 'Asgard' archaea, and proposal of the new archaeal phylum Promethearchaeota phyl. nov. and kingdom Promethearchaeati regn. nov.</title>
        <authorList>
            <person name="Imachi H."/>
            <person name="Nobu M.K."/>
            <person name="Kato S."/>
            <person name="Takaki Y."/>
            <person name="Miyazaki M."/>
            <person name="Miyata M."/>
            <person name="Ogawara M."/>
            <person name="Saito Y."/>
            <person name="Sakai S."/>
            <person name="Tahara Y.O."/>
            <person name="Takano Y."/>
            <person name="Tasumi E."/>
            <person name="Uematsu K."/>
            <person name="Yoshimura T."/>
            <person name="Itoh T."/>
            <person name="Ohkuma M."/>
            <person name="Takai K."/>
        </authorList>
    </citation>
    <scope>NUCLEOTIDE SEQUENCE [LARGE SCALE GENOMIC DNA]</scope>
    <source>
        <strain evidence="6 7">MK-D1</strain>
    </source>
</reference>
<keyword evidence="7" id="KW-1185">Reference proteome</keyword>
<keyword evidence="2" id="KW-0285">Flavoprotein</keyword>
<dbReference type="SUPFAM" id="SSF55469">
    <property type="entry name" value="FMN-dependent nitroreductase-like"/>
    <property type="match status" value="1"/>
</dbReference>
<evidence type="ECO:0000313" key="6">
    <source>
        <dbReference type="EMBL" id="QEE15519.1"/>
    </source>
</evidence>
<dbReference type="InterPro" id="IPR000415">
    <property type="entry name" value="Nitroreductase-like"/>
</dbReference>
<gene>
    <name evidence="6" type="ORF">DSAG12_01345</name>
</gene>
<dbReference type="GO" id="GO:0016491">
    <property type="term" value="F:oxidoreductase activity"/>
    <property type="evidence" value="ECO:0007669"/>
    <property type="project" value="UniProtKB-KW"/>
</dbReference>
<dbReference type="KEGG" id="psyt:DSAG12_01345"/>
<dbReference type="Pfam" id="PF00881">
    <property type="entry name" value="Nitroreductase"/>
    <property type="match status" value="1"/>
</dbReference>
<comment type="similarity">
    <text evidence="1">Belongs to the flavin oxidoreductase frp family.</text>
</comment>